<dbReference type="SUPFAM" id="SSF54001">
    <property type="entry name" value="Cysteine proteinases"/>
    <property type="match status" value="1"/>
</dbReference>
<dbReference type="Pfam" id="PF00240">
    <property type="entry name" value="ubiquitin"/>
    <property type="match status" value="1"/>
</dbReference>
<keyword evidence="6" id="KW-0378">Hydrolase</keyword>
<evidence type="ECO:0000256" key="7">
    <source>
        <dbReference type="ARBA" id="ARBA00022807"/>
    </source>
</evidence>
<dbReference type="EC" id="3.4.19.12" evidence="3"/>
<dbReference type="PROSITE" id="PS00972">
    <property type="entry name" value="USP_1"/>
    <property type="match status" value="1"/>
</dbReference>
<comment type="similarity">
    <text evidence="2">Belongs to the peptidase C19 family.</text>
</comment>
<dbReference type="Pfam" id="PF00443">
    <property type="entry name" value="UCH"/>
    <property type="match status" value="1"/>
</dbReference>
<dbReference type="PROSITE" id="PS51283">
    <property type="entry name" value="DUSP"/>
    <property type="match status" value="1"/>
</dbReference>
<proteinExistence type="inferred from homology"/>
<protein>
    <recommendedName>
        <fullName evidence="3">ubiquitinyl hydrolase 1</fullName>
        <ecNumber evidence="3">3.4.19.12</ecNumber>
    </recommendedName>
</protein>
<dbReference type="InterPro" id="IPR001394">
    <property type="entry name" value="Peptidase_C19_UCH"/>
</dbReference>
<dbReference type="HOGENOM" id="CLU_005874_0_0_1"/>
<dbReference type="GO" id="GO:0004843">
    <property type="term" value="F:cysteine-type deubiquitinase activity"/>
    <property type="evidence" value="ECO:0007669"/>
    <property type="project" value="UniProtKB-EC"/>
</dbReference>
<dbReference type="InterPro" id="IPR044743">
    <property type="entry name" value="Ubl_USP48"/>
</dbReference>
<evidence type="ECO:0000313" key="14">
    <source>
        <dbReference type="Proteomes" id="UP000007148"/>
    </source>
</evidence>
<dbReference type="Gene3D" id="3.10.20.90">
    <property type="entry name" value="Phosphatidylinositol 3-kinase Catalytic Subunit, Chain A, domain 1"/>
    <property type="match status" value="1"/>
</dbReference>
<dbReference type="InParanoid" id="G4TTD7"/>
<evidence type="ECO:0000313" key="13">
    <source>
        <dbReference type="EMBL" id="CCA74580.1"/>
    </source>
</evidence>
<evidence type="ECO:0000256" key="4">
    <source>
        <dbReference type="ARBA" id="ARBA00022670"/>
    </source>
</evidence>
<dbReference type="InterPro" id="IPR035927">
    <property type="entry name" value="DUSP-like_sf"/>
</dbReference>
<dbReference type="OMA" id="YLGQEKW"/>
<dbReference type="GO" id="GO:0004197">
    <property type="term" value="F:cysteine-type endopeptidase activity"/>
    <property type="evidence" value="ECO:0007669"/>
    <property type="project" value="InterPro"/>
</dbReference>
<dbReference type="PROSITE" id="PS50235">
    <property type="entry name" value="USP_3"/>
    <property type="match status" value="1"/>
</dbReference>
<dbReference type="OrthoDB" id="289038at2759"/>
<name>G4TTD7_SERID</name>
<dbReference type="SUPFAM" id="SSF54236">
    <property type="entry name" value="Ubiquitin-like"/>
    <property type="match status" value="1"/>
</dbReference>
<evidence type="ECO:0000256" key="3">
    <source>
        <dbReference type="ARBA" id="ARBA00012759"/>
    </source>
</evidence>
<dbReference type="SUPFAM" id="SSF143791">
    <property type="entry name" value="DUSP-like"/>
    <property type="match status" value="1"/>
</dbReference>
<feature type="domain" description="USP" evidence="11">
    <location>
        <begin position="169"/>
        <end position="486"/>
    </location>
</feature>
<evidence type="ECO:0000259" key="10">
    <source>
        <dbReference type="PROSITE" id="PS50053"/>
    </source>
</evidence>
<keyword evidence="7" id="KW-0788">Thiol protease</keyword>
<dbReference type="InterPro" id="IPR000626">
    <property type="entry name" value="Ubiquitin-like_dom"/>
</dbReference>
<dbReference type="InterPro" id="IPR006615">
    <property type="entry name" value="Pept_C19_DUSP"/>
</dbReference>
<dbReference type="PANTHER" id="PTHR24006:SF888">
    <property type="entry name" value="UBIQUITIN CARBOXYL-TERMINAL HYDROLASE 30"/>
    <property type="match status" value="1"/>
</dbReference>
<dbReference type="InterPro" id="IPR029071">
    <property type="entry name" value="Ubiquitin-like_domsf"/>
</dbReference>
<dbReference type="STRING" id="1109443.G4TTD7"/>
<feature type="region of interest" description="Disordered" evidence="9">
    <location>
        <begin position="568"/>
        <end position="588"/>
    </location>
</feature>
<dbReference type="PROSITE" id="PS50053">
    <property type="entry name" value="UBIQUITIN_2"/>
    <property type="match status" value="1"/>
</dbReference>
<dbReference type="Gene3D" id="3.90.70.10">
    <property type="entry name" value="Cysteine proteinases"/>
    <property type="match status" value="1"/>
</dbReference>
<dbReference type="EMBL" id="CAFZ01000330">
    <property type="protein sequence ID" value="CCA74580.1"/>
    <property type="molecule type" value="Genomic_DNA"/>
</dbReference>
<dbReference type="AlphaFoldDB" id="G4TTD7"/>
<feature type="region of interest" description="Disordered" evidence="9">
    <location>
        <begin position="1"/>
        <end position="35"/>
    </location>
</feature>
<sequence>MTYKTPNGKRKRDDSPQIVSYSPQKRPKGPNGAQQNLSLASSAAKDTEWMSRVTNIGDINLAHAEIACGIGQLGWRSPCPNKFLDSVDQAMKSTSHDDKEVIDISDSEDEVIVQKCVKGRCKTNPYCLNFLGQETWEAPAKALEAIHDAVAKKCGGNPHSRKRKPGCPVGLRNLGATCYANSVLQVWNQDTHFRAGVFRCTPSAETDQDLEKSPIFQLQVTFAALNLGSLNVFNPRPLVESLRLDNTEQQDAQEFSKLFLNHLSSEFAKQESPSLKTLISDRFEGTMVCGTQCTHCGYKSAQRSQFTEIEISLANSTTLEEGITDALKSEVLSGDNRYKCPQCNELRDATRYTELHKLPPVLHFSVQRFVFDLQTLSRKKSKSPIRYPAEIDMSQWNSVDSEVEDMYDLRGVLLHKGSSAYHGHYEAQAFHSQEAKWFQFNDEIVTELPSFQPPGDVMILDEEVVEKRGLAQITSKDCYCLIYARRDTEVSMDIQEDPSEAVRAKVDELNATLEKQLAEYDAETQELCERFEKARLTKSSIYKDWHLSSKSEDRALVHGESLKAWLARDSPSERAHEDDGSNQASTSSPTATYAWLCEHGRIDPRKITEMKIIKLSAYNRLVELAKDLFPPETPMPCVECTKIMFAERKYLEEHAEALSDFELASQMKLNLGDESDQQFWISKSWLKDWRLKRPKMHIPGQSDPSPDSDPYRSEVMCDHDGLIPRSQLRTLITRGARDVLQGLFPDWTPLPKHTRPCDGCLLQAEEAAIDAEELATISQTESRELKSFDVHNPLTNRKVLLGVKYAIAPASWVRKWVDWTKNPRRRPRPQAIDNSSFLCSHGLLAFDPNDHLEVTDSIALLWETQWRKIEAMYPGSGPFIPIQGFLKEGSDTEKEIRAIDWAICNECLVQKASDFAEIDLFVQMLSEDDPKPTEASYFITKKAIKEHNGALPSPSDIGSRRTRRIRSPEGGYISLKCFSISPFMSSFSLKSQIYSKEHIPTEDQSIYYKGTLLDDSAEQTIAELGIEMGDVVHLVRLAPRFQDKTVIELDDSDDEEYERKRKKPISARKVVAPVERRAFQGTLLSGI</sequence>
<keyword evidence="4" id="KW-0645">Protease</keyword>
<evidence type="ECO:0000256" key="9">
    <source>
        <dbReference type="SAM" id="MobiDB-lite"/>
    </source>
</evidence>
<dbReference type="GO" id="GO:0006508">
    <property type="term" value="P:proteolysis"/>
    <property type="evidence" value="ECO:0007669"/>
    <property type="project" value="UniProtKB-KW"/>
</dbReference>
<dbReference type="Gene3D" id="3.30.2230.10">
    <property type="entry name" value="DUSP-like"/>
    <property type="match status" value="1"/>
</dbReference>
<dbReference type="Proteomes" id="UP000007148">
    <property type="component" value="Unassembled WGS sequence"/>
</dbReference>
<dbReference type="GO" id="GO:0005829">
    <property type="term" value="C:cytosol"/>
    <property type="evidence" value="ECO:0007669"/>
    <property type="project" value="TreeGrafter"/>
</dbReference>
<evidence type="ECO:0000256" key="5">
    <source>
        <dbReference type="ARBA" id="ARBA00022786"/>
    </source>
</evidence>
<dbReference type="InterPro" id="IPR028889">
    <property type="entry name" value="USP"/>
</dbReference>
<dbReference type="eggNOG" id="KOG1863">
    <property type="taxonomic scope" value="Eukaryota"/>
</dbReference>
<comment type="caution">
    <text evidence="13">The sequence shown here is derived from an EMBL/GenBank/DDBJ whole genome shotgun (WGS) entry which is preliminary data.</text>
</comment>
<comment type="catalytic activity">
    <reaction evidence="1">
        <text>Thiol-dependent hydrolysis of ester, thioester, amide, peptide and isopeptide bonds formed by the C-terminal Gly of ubiquitin (a 76-residue protein attached to proteins as an intracellular targeting signal).</text>
        <dbReference type="EC" id="3.4.19.12"/>
    </reaction>
</comment>
<dbReference type="CDD" id="cd01795">
    <property type="entry name" value="Ubl_USP48"/>
    <property type="match status" value="1"/>
</dbReference>
<accession>G4TTD7</accession>
<organism evidence="13 14">
    <name type="scientific">Serendipita indica (strain DSM 11827)</name>
    <name type="common">Root endophyte fungus</name>
    <name type="synonym">Piriformospora indica</name>
    <dbReference type="NCBI Taxonomy" id="1109443"/>
    <lineage>
        <taxon>Eukaryota</taxon>
        <taxon>Fungi</taxon>
        <taxon>Dikarya</taxon>
        <taxon>Basidiomycota</taxon>
        <taxon>Agaricomycotina</taxon>
        <taxon>Agaricomycetes</taxon>
        <taxon>Sebacinales</taxon>
        <taxon>Serendipitaceae</taxon>
        <taxon>Serendipita</taxon>
    </lineage>
</organism>
<dbReference type="InterPro" id="IPR038765">
    <property type="entry name" value="Papain-like_cys_pep_sf"/>
</dbReference>
<gene>
    <name evidence="13" type="ORF">PIIN_08532</name>
</gene>
<dbReference type="PANTHER" id="PTHR24006">
    <property type="entry name" value="UBIQUITIN CARBOXYL-TERMINAL HYDROLASE"/>
    <property type="match status" value="1"/>
</dbReference>
<evidence type="ECO:0000259" key="12">
    <source>
        <dbReference type="PROSITE" id="PS51283"/>
    </source>
</evidence>
<evidence type="ECO:0000256" key="1">
    <source>
        <dbReference type="ARBA" id="ARBA00000707"/>
    </source>
</evidence>
<feature type="domain" description="Ubiquitin-like" evidence="10">
    <location>
        <begin position="965"/>
        <end position="1035"/>
    </location>
</feature>
<dbReference type="InterPro" id="IPR018200">
    <property type="entry name" value="USP_CS"/>
</dbReference>
<evidence type="ECO:0000256" key="8">
    <source>
        <dbReference type="SAM" id="Coils"/>
    </source>
</evidence>
<reference evidence="13 14" key="1">
    <citation type="journal article" date="2011" name="PLoS Pathog.">
        <title>Endophytic Life Strategies Decoded by Genome and Transcriptome Analyses of the Mutualistic Root Symbiont Piriformospora indica.</title>
        <authorList>
            <person name="Zuccaro A."/>
            <person name="Lahrmann U."/>
            <person name="Guldener U."/>
            <person name="Langen G."/>
            <person name="Pfiffi S."/>
            <person name="Biedenkopf D."/>
            <person name="Wong P."/>
            <person name="Samans B."/>
            <person name="Grimm C."/>
            <person name="Basiewicz M."/>
            <person name="Murat C."/>
            <person name="Martin F."/>
            <person name="Kogel K.H."/>
        </authorList>
    </citation>
    <scope>NUCLEOTIDE SEQUENCE [LARGE SCALE GENOMIC DNA]</scope>
    <source>
        <strain evidence="13 14">DSM 11827</strain>
    </source>
</reference>
<dbReference type="InterPro" id="IPR050164">
    <property type="entry name" value="Peptidase_C19"/>
</dbReference>
<keyword evidence="14" id="KW-1185">Reference proteome</keyword>
<feature type="coiled-coil region" evidence="8">
    <location>
        <begin position="499"/>
        <end position="530"/>
    </location>
</feature>
<dbReference type="GO" id="GO:0016579">
    <property type="term" value="P:protein deubiquitination"/>
    <property type="evidence" value="ECO:0007669"/>
    <property type="project" value="InterPro"/>
</dbReference>
<dbReference type="GO" id="GO:0005634">
    <property type="term" value="C:nucleus"/>
    <property type="evidence" value="ECO:0007669"/>
    <property type="project" value="TreeGrafter"/>
</dbReference>
<evidence type="ECO:0000256" key="6">
    <source>
        <dbReference type="ARBA" id="ARBA00022801"/>
    </source>
</evidence>
<dbReference type="MEROPS" id="C19.068"/>
<dbReference type="PROSITE" id="PS00973">
    <property type="entry name" value="USP_2"/>
    <property type="match status" value="1"/>
</dbReference>
<evidence type="ECO:0000259" key="11">
    <source>
        <dbReference type="PROSITE" id="PS50235"/>
    </source>
</evidence>
<keyword evidence="5" id="KW-0833">Ubl conjugation pathway</keyword>
<feature type="domain" description="DUSP" evidence="12">
    <location>
        <begin position="779"/>
        <end position="885"/>
    </location>
</feature>
<feature type="compositionally biased region" description="Basic and acidic residues" evidence="9">
    <location>
        <begin position="570"/>
        <end position="579"/>
    </location>
</feature>
<keyword evidence="8" id="KW-0175">Coiled coil</keyword>
<evidence type="ECO:0000256" key="2">
    <source>
        <dbReference type="ARBA" id="ARBA00009085"/>
    </source>
</evidence>